<dbReference type="SMART" id="SM00388">
    <property type="entry name" value="HisKA"/>
    <property type="match status" value="1"/>
</dbReference>
<dbReference type="InterPro" id="IPR000700">
    <property type="entry name" value="PAS-assoc_C"/>
</dbReference>
<dbReference type="InterPro" id="IPR004358">
    <property type="entry name" value="Sig_transdc_His_kin-like_C"/>
</dbReference>
<feature type="domain" description="PAC" evidence="8">
    <location>
        <begin position="109"/>
        <end position="159"/>
    </location>
</feature>
<dbReference type="PANTHER" id="PTHR43304">
    <property type="entry name" value="PHYTOCHROME-LIKE PROTEIN CPH1"/>
    <property type="match status" value="1"/>
</dbReference>
<dbReference type="SMART" id="SM00091">
    <property type="entry name" value="PAS"/>
    <property type="match status" value="2"/>
</dbReference>
<dbReference type="Pfam" id="PF13426">
    <property type="entry name" value="PAS_9"/>
    <property type="match status" value="2"/>
</dbReference>
<accession>A0A7C4ESR1</accession>
<dbReference type="PRINTS" id="PR00344">
    <property type="entry name" value="BCTRLSENSOR"/>
</dbReference>
<dbReference type="InterPro" id="IPR005467">
    <property type="entry name" value="His_kinase_dom"/>
</dbReference>
<dbReference type="InterPro" id="IPR052162">
    <property type="entry name" value="Sensor_kinase/Photoreceptor"/>
</dbReference>
<dbReference type="SMART" id="SM00387">
    <property type="entry name" value="HATPase_c"/>
    <property type="match status" value="1"/>
</dbReference>
<feature type="domain" description="PAC" evidence="8">
    <location>
        <begin position="231"/>
        <end position="283"/>
    </location>
</feature>
<evidence type="ECO:0000259" key="8">
    <source>
        <dbReference type="PROSITE" id="PS50113"/>
    </source>
</evidence>
<reference evidence="9" key="1">
    <citation type="journal article" date="2020" name="mSystems">
        <title>Genome- and Community-Level Interaction Insights into Carbon Utilization and Element Cycling Functions of Hydrothermarchaeota in Hydrothermal Sediment.</title>
        <authorList>
            <person name="Zhou Z."/>
            <person name="Liu Y."/>
            <person name="Xu W."/>
            <person name="Pan J."/>
            <person name="Luo Z.H."/>
            <person name="Li M."/>
        </authorList>
    </citation>
    <scope>NUCLEOTIDE SEQUENCE [LARGE SCALE GENOMIC DNA]</scope>
    <source>
        <strain evidence="9">SpSt-769</strain>
    </source>
</reference>
<dbReference type="PANTHER" id="PTHR43304:SF1">
    <property type="entry name" value="PAC DOMAIN-CONTAINING PROTEIN"/>
    <property type="match status" value="1"/>
</dbReference>
<dbReference type="SUPFAM" id="SSF55874">
    <property type="entry name" value="ATPase domain of HSP90 chaperone/DNA topoisomerase II/histidine kinase"/>
    <property type="match status" value="1"/>
</dbReference>
<name>A0A7C4ESR1_9BACT</name>
<dbReference type="PROSITE" id="PS50113">
    <property type="entry name" value="PAC"/>
    <property type="match status" value="3"/>
</dbReference>
<dbReference type="InterPro" id="IPR035965">
    <property type="entry name" value="PAS-like_dom_sf"/>
</dbReference>
<comment type="caution">
    <text evidence="9">The sequence shown here is derived from an EMBL/GenBank/DDBJ whole genome shotgun (WGS) entry which is preliminary data.</text>
</comment>
<organism evidence="9">
    <name type="scientific">Desulfomonile tiedjei</name>
    <dbReference type="NCBI Taxonomy" id="2358"/>
    <lineage>
        <taxon>Bacteria</taxon>
        <taxon>Pseudomonadati</taxon>
        <taxon>Thermodesulfobacteriota</taxon>
        <taxon>Desulfomonilia</taxon>
        <taxon>Desulfomonilales</taxon>
        <taxon>Desulfomonilaceae</taxon>
        <taxon>Desulfomonile</taxon>
    </lineage>
</organism>
<dbReference type="CDD" id="cd00082">
    <property type="entry name" value="HisKA"/>
    <property type="match status" value="1"/>
</dbReference>
<dbReference type="EC" id="2.7.13.3" evidence="2"/>
<dbReference type="SMART" id="SM00086">
    <property type="entry name" value="PAC"/>
    <property type="match status" value="2"/>
</dbReference>
<dbReference type="AlphaFoldDB" id="A0A7C4ESR1"/>
<dbReference type="InterPro" id="IPR003661">
    <property type="entry name" value="HisK_dim/P_dom"/>
</dbReference>
<protein>
    <recommendedName>
        <fullName evidence="2">histidine kinase</fullName>
        <ecNumber evidence="2">2.7.13.3</ecNumber>
    </recommendedName>
</protein>
<dbReference type="InterPro" id="IPR000014">
    <property type="entry name" value="PAS"/>
</dbReference>
<dbReference type="InterPro" id="IPR036890">
    <property type="entry name" value="HATPase_C_sf"/>
</dbReference>
<evidence type="ECO:0000256" key="2">
    <source>
        <dbReference type="ARBA" id="ARBA00012438"/>
    </source>
</evidence>
<keyword evidence="5" id="KW-0418">Kinase</keyword>
<dbReference type="Pfam" id="PF00512">
    <property type="entry name" value="HisKA"/>
    <property type="match status" value="1"/>
</dbReference>
<evidence type="ECO:0000259" key="7">
    <source>
        <dbReference type="PROSITE" id="PS50112"/>
    </source>
</evidence>
<dbReference type="SUPFAM" id="SSF55785">
    <property type="entry name" value="PYP-like sensor domain (PAS domain)"/>
    <property type="match status" value="3"/>
</dbReference>
<proteinExistence type="predicted"/>
<evidence type="ECO:0000256" key="5">
    <source>
        <dbReference type="ARBA" id="ARBA00022777"/>
    </source>
</evidence>
<dbReference type="EMBL" id="DTGT01000217">
    <property type="protein sequence ID" value="HGH61025.1"/>
    <property type="molecule type" value="Genomic_DNA"/>
</dbReference>
<dbReference type="CDD" id="cd00130">
    <property type="entry name" value="PAS"/>
    <property type="match status" value="2"/>
</dbReference>
<comment type="catalytic activity">
    <reaction evidence="1">
        <text>ATP + protein L-histidine = ADP + protein N-phospho-L-histidine.</text>
        <dbReference type="EC" id="2.7.13.3"/>
    </reaction>
</comment>
<keyword evidence="3" id="KW-0597">Phosphoprotein</keyword>
<evidence type="ECO:0000256" key="4">
    <source>
        <dbReference type="ARBA" id="ARBA00022679"/>
    </source>
</evidence>
<dbReference type="Gene3D" id="3.30.450.20">
    <property type="entry name" value="PAS domain"/>
    <property type="match status" value="3"/>
</dbReference>
<evidence type="ECO:0000259" key="6">
    <source>
        <dbReference type="PROSITE" id="PS50109"/>
    </source>
</evidence>
<keyword evidence="4" id="KW-0808">Transferase</keyword>
<evidence type="ECO:0000313" key="9">
    <source>
        <dbReference type="EMBL" id="HGH61025.1"/>
    </source>
</evidence>
<dbReference type="NCBIfam" id="TIGR00229">
    <property type="entry name" value="sensory_box"/>
    <property type="match status" value="2"/>
</dbReference>
<dbReference type="Gene3D" id="3.30.565.10">
    <property type="entry name" value="Histidine kinase-like ATPase, C-terminal domain"/>
    <property type="match status" value="1"/>
</dbReference>
<dbReference type="Pfam" id="PF08448">
    <property type="entry name" value="PAS_4"/>
    <property type="match status" value="1"/>
</dbReference>
<feature type="domain" description="PAS" evidence="7">
    <location>
        <begin position="160"/>
        <end position="226"/>
    </location>
</feature>
<evidence type="ECO:0000256" key="3">
    <source>
        <dbReference type="ARBA" id="ARBA00022553"/>
    </source>
</evidence>
<dbReference type="PROSITE" id="PS50109">
    <property type="entry name" value="HIS_KIN"/>
    <property type="match status" value="1"/>
</dbReference>
<sequence>MTRRGENENTVQELKRVLQETPSLDDEERTRLFMEIDGLVEAQAELAAILTAFDGLIYICSRDYTIERMNQKFIERTGRYPIGEKCFKALHDRDDICPWCVNDRVFRGEKIQWEVLSPKDNRYYSIVNAPIYRPDGRISKIGIIRDITALKQTDKILEEQGERYKTLFEHSRDAIAIAKTTGEFVEVNQAFLDMFGYSRSELMCTNASQIWADPRDRIAFQENLEKKGAVRDYEWKAKRKDGSELDCLLTASVRYDENGNVLEYHGIIRDITEMKNKEKALRRSEERYRAIVEDQIELVCRFRRDGILTFVNDAYSRYFSREKTELLGRSFFEFIPESDRAAVARHIESLSPEQPVRSRTQRIVTASGETRWQQWTDRALFDSKGQIIEFQSVGRDMTDLVQAQEALQSRTQELERSNKDLEQFAYIAAHDLREPLLAVAAYLKVLQRRLEGRLDPETQKLINGAMSSTFRMDSLIQNLLAYSRIGQEEPCFTEINSQEILCLAMANLQSAIEETKATITYDPLPAVVANASQLVQLFQNLLSNAIKFRGDHPPKIHVGVTRVENAWQYFVRDNGIGIEPPYFDRIFLLFQRIKNRAHYPGAGIGLANCRRIIEYHGGKIWVESSPGSGSTFFFTIPDRRDAQSWKRAAEQESDVERNA</sequence>
<dbReference type="Gene3D" id="1.10.287.130">
    <property type="match status" value="1"/>
</dbReference>
<evidence type="ECO:0000256" key="1">
    <source>
        <dbReference type="ARBA" id="ARBA00000085"/>
    </source>
</evidence>
<dbReference type="InterPro" id="IPR036097">
    <property type="entry name" value="HisK_dim/P_sf"/>
</dbReference>
<dbReference type="FunFam" id="3.30.565.10:FF:000006">
    <property type="entry name" value="Sensor histidine kinase WalK"/>
    <property type="match status" value="1"/>
</dbReference>
<dbReference type="InterPro" id="IPR013656">
    <property type="entry name" value="PAS_4"/>
</dbReference>
<dbReference type="InterPro" id="IPR001610">
    <property type="entry name" value="PAC"/>
</dbReference>
<dbReference type="PROSITE" id="PS50112">
    <property type="entry name" value="PAS"/>
    <property type="match status" value="2"/>
</dbReference>
<gene>
    <name evidence="9" type="ORF">ENV54_06975</name>
</gene>
<dbReference type="GO" id="GO:0000155">
    <property type="term" value="F:phosphorelay sensor kinase activity"/>
    <property type="evidence" value="ECO:0007669"/>
    <property type="project" value="InterPro"/>
</dbReference>
<dbReference type="InterPro" id="IPR003594">
    <property type="entry name" value="HATPase_dom"/>
</dbReference>
<feature type="domain" description="Histidine kinase" evidence="6">
    <location>
        <begin position="427"/>
        <end position="640"/>
    </location>
</feature>
<dbReference type="Pfam" id="PF02518">
    <property type="entry name" value="HATPase_c"/>
    <property type="match status" value="1"/>
</dbReference>
<feature type="domain" description="PAS" evidence="7">
    <location>
        <begin position="284"/>
        <end position="354"/>
    </location>
</feature>
<dbReference type="SUPFAM" id="SSF47384">
    <property type="entry name" value="Homodimeric domain of signal transducing histidine kinase"/>
    <property type="match status" value="1"/>
</dbReference>
<feature type="domain" description="PAC" evidence="8">
    <location>
        <begin position="357"/>
        <end position="409"/>
    </location>
</feature>